<accession>A0A918UGQ7</accession>
<dbReference type="Gene3D" id="1.10.3020.20">
    <property type="match status" value="1"/>
</dbReference>
<protein>
    <submittedName>
        <fullName evidence="3">Acyl esterase</fullName>
    </submittedName>
</protein>
<dbReference type="PANTHER" id="PTHR43056:SF10">
    <property type="entry name" value="COCE_NOND FAMILY, PUTATIVE (AFU_ORTHOLOGUE AFUA_7G00600)-RELATED"/>
    <property type="match status" value="1"/>
</dbReference>
<feature type="domain" description="Xaa-Pro dipeptidyl-peptidase C-terminal" evidence="2">
    <location>
        <begin position="311"/>
        <end position="544"/>
    </location>
</feature>
<evidence type="ECO:0000313" key="3">
    <source>
        <dbReference type="EMBL" id="GGZ05498.1"/>
    </source>
</evidence>
<dbReference type="Gene3D" id="3.40.50.1820">
    <property type="entry name" value="alpha/beta hydrolase"/>
    <property type="match status" value="1"/>
</dbReference>
<keyword evidence="4" id="KW-1185">Reference proteome</keyword>
<dbReference type="InterPro" id="IPR013736">
    <property type="entry name" value="Xaa-Pro_dipept_C"/>
</dbReference>
<gene>
    <name evidence="3" type="ORF">GCM10011614_20610</name>
</gene>
<dbReference type="EMBL" id="BMZA01000006">
    <property type="protein sequence ID" value="GGZ05498.1"/>
    <property type="molecule type" value="Genomic_DNA"/>
</dbReference>
<dbReference type="SUPFAM" id="SSF53474">
    <property type="entry name" value="alpha/beta-Hydrolases"/>
    <property type="match status" value="1"/>
</dbReference>
<dbReference type="InterPro" id="IPR029058">
    <property type="entry name" value="AB_hydrolase_fold"/>
</dbReference>
<dbReference type="InterPro" id="IPR005674">
    <property type="entry name" value="CocE/Ser_esterase"/>
</dbReference>
<dbReference type="Pfam" id="PF02129">
    <property type="entry name" value="Peptidase_S15"/>
    <property type="match status" value="1"/>
</dbReference>
<dbReference type="Gene3D" id="2.60.120.260">
    <property type="entry name" value="Galactose-binding domain-like"/>
    <property type="match status" value="1"/>
</dbReference>
<dbReference type="AlphaFoldDB" id="A0A918UGQ7"/>
<reference evidence="3" key="1">
    <citation type="journal article" date="2014" name="Int. J. Syst. Evol. Microbiol.">
        <title>Complete genome sequence of Corynebacterium casei LMG S-19264T (=DSM 44701T), isolated from a smear-ripened cheese.</title>
        <authorList>
            <consortium name="US DOE Joint Genome Institute (JGI-PGF)"/>
            <person name="Walter F."/>
            <person name="Albersmeier A."/>
            <person name="Kalinowski J."/>
            <person name="Ruckert C."/>
        </authorList>
    </citation>
    <scope>NUCLEOTIDE SEQUENCE</scope>
    <source>
        <strain evidence="3">KCTC 32255</strain>
    </source>
</reference>
<dbReference type="InterPro" id="IPR050585">
    <property type="entry name" value="Xaa-Pro_dipeptidyl-ppase/CocE"/>
</dbReference>
<proteinExistence type="predicted"/>
<evidence type="ECO:0000313" key="4">
    <source>
        <dbReference type="Proteomes" id="UP000648075"/>
    </source>
</evidence>
<dbReference type="PANTHER" id="PTHR43056">
    <property type="entry name" value="PEPTIDASE S9 PROLYL OLIGOPEPTIDASE"/>
    <property type="match status" value="1"/>
</dbReference>
<reference evidence="3" key="2">
    <citation type="submission" date="2020-09" db="EMBL/GenBank/DDBJ databases">
        <authorList>
            <person name="Sun Q."/>
            <person name="Kim S."/>
        </authorList>
    </citation>
    <scope>NUCLEOTIDE SEQUENCE</scope>
    <source>
        <strain evidence="3">KCTC 32255</strain>
    </source>
</reference>
<evidence type="ECO:0000256" key="1">
    <source>
        <dbReference type="ARBA" id="ARBA00022801"/>
    </source>
</evidence>
<organism evidence="3 4">
    <name type="scientific">Novosphingobium colocasiae</name>
    <dbReference type="NCBI Taxonomy" id="1256513"/>
    <lineage>
        <taxon>Bacteria</taxon>
        <taxon>Pseudomonadati</taxon>
        <taxon>Pseudomonadota</taxon>
        <taxon>Alphaproteobacteria</taxon>
        <taxon>Sphingomonadales</taxon>
        <taxon>Sphingomonadaceae</taxon>
        <taxon>Novosphingobium</taxon>
    </lineage>
</organism>
<keyword evidence="1" id="KW-0378">Hydrolase</keyword>
<sequence>MLEGEASPFFERQANFDVAVGPSYPRMRRLIDVPVPMPDGTVLSGNCYLPEGDDPVPVICAMTIYRKEEHKKHYDVFLPIENTHLGVMRFSDDATFEGPDPAHWVPHGYGVVHVDARGFGKSPGVAKPFSIPAFRDFYEIVEWVGAQPWCNGRVATSGVSYLGTNQYFLAAMRPPALVAINPWDARTDRFRSDYLGGIPNTYMSRWIFENFTIPSLNDPVHAEGMRAFTDIAGAPRLIDDPYHAEKLEMLAMLPDVAVPTLIGGSISDQAKHTRDAFENFMTVGSSDKWLYIHRDPEWAAYYDESGLALQRRFFDHFVKGIDNGWEETPRVFGKVFSGLTRWAPVTGPRWPLPQAVQTRFHLGADGALRSAAPGGEGSQVYDSETGRASFSIRFDRDIDLVGHSHLHLWLSIEDGDDADLFVGLKKFDAEGNEVFFLGESGNNPNDIVSRGWLRASHRELSEASTSFRPVLRHKRQIPLEAGVPTEMTVEIHPTSTRFEAGETLMLVIQGTSIPPSDVAIGFEEKVNRGWHTVHFGGGYDSWLSLPVIEGDA</sequence>
<dbReference type="NCBIfam" id="TIGR00976">
    <property type="entry name" value="CocE_NonD"/>
    <property type="match status" value="2"/>
</dbReference>
<dbReference type="SUPFAM" id="SSF49785">
    <property type="entry name" value="Galactose-binding domain-like"/>
    <property type="match status" value="1"/>
</dbReference>
<evidence type="ECO:0000259" key="2">
    <source>
        <dbReference type="SMART" id="SM00939"/>
    </source>
</evidence>
<name>A0A918UGQ7_9SPHN</name>
<dbReference type="Proteomes" id="UP000648075">
    <property type="component" value="Unassembled WGS sequence"/>
</dbReference>
<dbReference type="SMART" id="SM00939">
    <property type="entry name" value="PepX_C"/>
    <property type="match status" value="1"/>
</dbReference>
<dbReference type="InterPro" id="IPR008979">
    <property type="entry name" value="Galactose-bd-like_sf"/>
</dbReference>
<dbReference type="InterPro" id="IPR000383">
    <property type="entry name" value="Xaa-Pro-like_dom"/>
</dbReference>
<dbReference type="GO" id="GO:0008239">
    <property type="term" value="F:dipeptidyl-peptidase activity"/>
    <property type="evidence" value="ECO:0007669"/>
    <property type="project" value="InterPro"/>
</dbReference>
<comment type="caution">
    <text evidence="3">The sequence shown here is derived from an EMBL/GenBank/DDBJ whole genome shotgun (WGS) entry which is preliminary data.</text>
</comment>
<dbReference type="Pfam" id="PF08530">
    <property type="entry name" value="PepX_C"/>
    <property type="match status" value="1"/>
</dbReference>